<dbReference type="OrthoDB" id="602835at2"/>
<reference evidence="3" key="1">
    <citation type="submission" date="2017-06" db="EMBL/GenBank/DDBJ databases">
        <authorList>
            <person name="Varghese N."/>
            <person name="Submissions S."/>
        </authorList>
    </citation>
    <scope>NUCLEOTIDE SEQUENCE [LARGE SCALE GENOMIC DNA]</scope>
    <source>
        <strain evidence="3">DSM 27993</strain>
    </source>
</reference>
<dbReference type="InterPro" id="IPR001434">
    <property type="entry name" value="OmcB-like_DUF11"/>
</dbReference>
<dbReference type="Pfam" id="PF01345">
    <property type="entry name" value="DUF11"/>
    <property type="match status" value="1"/>
</dbReference>
<evidence type="ECO:0000313" key="3">
    <source>
        <dbReference type="Proteomes" id="UP000198412"/>
    </source>
</evidence>
<dbReference type="PANTHER" id="PTHR34819:SF5">
    <property type="entry name" value="CONSERVED REPEAT DOMAIN PROTEIN"/>
    <property type="match status" value="1"/>
</dbReference>
<organism evidence="2 3">
    <name type="scientific">Lutibacter flavus</name>
    <dbReference type="NCBI Taxonomy" id="691689"/>
    <lineage>
        <taxon>Bacteria</taxon>
        <taxon>Pseudomonadati</taxon>
        <taxon>Bacteroidota</taxon>
        <taxon>Flavobacteriia</taxon>
        <taxon>Flavobacteriales</taxon>
        <taxon>Flavobacteriaceae</taxon>
        <taxon>Lutibacter</taxon>
    </lineage>
</organism>
<sequence>MKNIIYTFKTYMLLVFLFATTLGYSQIVLNTSPNTDTCSLSGDNVTVSVPSEALTGDNIALNITLPGSYDAGCVKTVSITKSSNLVFQSSGAIPFTDMGGGTYQNTAPPVLAGNDGQNFNVFFKFPNYTTCNGTVGTFDVTVTLDCAGVITTCTTSVNVTARADNYWSVSKEFVTGDLTCGISKWRIKLNHNNPNGAGLGNYKVAGTISESASVIVPIVGTASYSVSNNGASNGTWHYNVYLQNCAPDGSLLTNIADYNFTLGDGTCGTMAGSVTATSPPLASPNASISFSKSVSNPLYTNLTPGCDARYYISVCNNGNVPWTDLQITDNLNIPGITINYINLGGWTSSPAVAPYPATTYTFTRPGFILNPGECTTIYIDFTIDSGATIGSTISNTAYLSYVASGTGGGPGGPPVDPCPAISCPTIDTTIQNTDDDAAFIVEAPKAIPSIKKCIVDPPNALVPPIYQIGDVITYSIMVGNSGSADLNTVISDAFGSPQNLNIVPGSSTYDYYPNQNAAYKNSCNPPFGAPIPPPFIPTEDSSDLQNPFWTIPNMPGICDWNRANFLIITFDAIILPQLSGTKTNTATVPYNASTLSSSVNYSIDEVGILGVFKEADAEIVENGQSFNYTITVSNDGSIPLDNIVITDMLPDCVSVNGQLSIEDAYATPIPFTTSGSLIININPVTQIFPGNDFTITIPVVKSGGGNCCNESVSVTAEMITSGIELDANYGSEEAPAACVTGTECCDIEDFEASIEEHNGSFNASINGGSVPIQEVEISMIDYHVEYSNEDCKPDDMGNFGTLSTSNTTLANLILNAGDNNTSSLSWLLGSPSMLNNSVNLNIIDPLTLNLDCCDVTFSFCLKVRVKDVNCNVCEKIVCFSNDQIIEPDPCIIDIKPFSQGQKFCIGDTINLNWSGTTPTGQVNVSLFDVTNGAVYSVLATGIPNTNSFTYTIPASIPCDSARTWTLIVEDAERLCFDRSDPFIIECCDQHGDCDCGEWLTNTVSIKKNIKEVPHNPKFKINFQDYLEKKIECGNEITLKPSNFYSFTAPDYICNPEDCEVEYKWEVVDPNAIIQSGNGKTFNFSFNIPGVYQLIFTPICGGKRCEPCKIYVYIEKQGQGHENPKDHLDKIDFKEDFGQVQQTGDNKLKSWKRVSKKI</sequence>
<evidence type="ECO:0000259" key="1">
    <source>
        <dbReference type="Pfam" id="PF01345"/>
    </source>
</evidence>
<dbReference type="InterPro" id="IPR017972">
    <property type="entry name" value="Cyt_P450_CS"/>
</dbReference>
<dbReference type="Proteomes" id="UP000198412">
    <property type="component" value="Unassembled WGS sequence"/>
</dbReference>
<dbReference type="NCBIfam" id="TIGR01451">
    <property type="entry name" value="B_ant_repeat"/>
    <property type="match status" value="1"/>
</dbReference>
<name>A0A238YZU7_9FLAO</name>
<dbReference type="AlphaFoldDB" id="A0A238YZU7"/>
<protein>
    <submittedName>
        <fullName evidence="2">Conserved repeat domain-containing protein</fullName>
    </submittedName>
</protein>
<dbReference type="PANTHER" id="PTHR34819">
    <property type="entry name" value="LARGE CYSTEINE-RICH PERIPLASMIC PROTEIN OMCB"/>
    <property type="match status" value="1"/>
</dbReference>
<dbReference type="RefSeq" id="WP_089379205.1">
    <property type="nucleotide sequence ID" value="NZ_FZNX01000005.1"/>
</dbReference>
<gene>
    <name evidence="2" type="ORF">SAMN04488111_2941</name>
</gene>
<dbReference type="EMBL" id="FZNX01000005">
    <property type="protein sequence ID" value="SNR76238.1"/>
    <property type="molecule type" value="Genomic_DNA"/>
</dbReference>
<evidence type="ECO:0000313" key="2">
    <source>
        <dbReference type="EMBL" id="SNR76238.1"/>
    </source>
</evidence>
<feature type="domain" description="DUF11" evidence="1">
    <location>
        <begin position="609"/>
        <end position="656"/>
    </location>
</feature>
<dbReference type="GO" id="GO:0016705">
    <property type="term" value="F:oxidoreductase activity, acting on paired donors, with incorporation or reduction of molecular oxygen"/>
    <property type="evidence" value="ECO:0007669"/>
    <property type="project" value="InterPro"/>
</dbReference>
<keyword evidence="3" id="KW-1185">Reference proteome</keyword>
<dbReference type="GO" id="GO:0005506">
    <property type="term" value="F:iron ion binding"/>
    <property type="evidence" value="ECO:0007669"/>
    <property type="project" value="InterPro"/>
</dbReference>
<dbReference type="InterPro" id="IPR051172">
    <property type="entry name" value="Chlamydia_OmcB"/>
</dbReference>
<proteinExistence type="predicted"/>
<dbReference type="InterPro" id="IPR047589">
    <property type="entry name" value="DUF11_rpt"/>
</dbReference>
<accession>A0A238YZU7</accession>
<dbReference type="PROSITE" id="PS00086">
    <property type="entry name" value="CYTOCHROME_P450"/>
    <property type="match status" value="1"/>
</dbReference>